<organism evidence="1 2">
    <name type="scientific">Persea americana</name>
    <name type="common">Avocado</name>
    <dbReference type="NCBI Taxonomy" id="3435"/>
    <lineage>
        <taxon>Eukaryota</taxon>
        <taxon>Viridiplantae</taxon>
        <taxon>Streptophyta</taxon>
        <taxon>Embryophyta</taxon>
        <taxon>Tracheophyta</taxon>
        <taxon>Spermatophyta</taxon>
        <taxon>Magnoliopsida</taxon>
        <taxon>Magnoliidae</taxon>
        <taxon>Laurales</taxon>
        <taxon>Lauraceae</taxon>
        <taxon>Persea</taxon>
    </lineage>
</organism>
<dbReference type="Proteomes" id="UP001234297">
    <property type="component" value="Chromosome 6"/>
</dbReference>
<proteinExistence type="predicted"/>
<name>A0ACC2L4T6_PERAE</name>
<evidence type="ECO:0000313" key="2">
    <source>
        <dbReference type="Proteomes" id="UP001234297"/>
    </source>
</evidence>
<keyword evidence="2" id="KW-1185">Reference proteome</keyword>
<evidence type="ECO:0000313" key="1">
    <source>
        <dbReference type="EMBL" id="KAJ8628280.1"/>
    </source>
</evidence>
<gene>
    <name evidence="1" type="ORF">MRB53_021587</name>
</gene>
<dbReference type="EMBL" id="CM056814">
    <property type="protein sequence ID" value="KAJ8628280.1"/>
    <property type="molecule type" value="Genomic_DNA"/>
</dbReference>
<comment type="caution">
    <text evidence="1">The sequence shown here is derived from an EMBL/GenBank/DDBJ whole genome shotgun (WGS) entry which is preliminary data.</text>
</comment>
<sequence>MRRSNSGVASNPGSSSSGGVHRSFGQQASSNPTQTNITINSGIKCFGYGETGYSRSECMKTGKKALFADTDDGEEDDVYMGQEPAFDDTPDEEILEGDTGPWLIV</sequence>
<accession>A0ACC2L4T6</accession>
<protein>
    <submittedName>
        <fullName evidence="1">Uncharacterized protein</fullName>
    </submittedName>
</protein>
<reference evidence="1 2" key="1">
    <citation type="journal article" date="2022" name="Hortic Res">
        <title>A haplotype resolved chromosomal level avocado genome allows analysis of novel avocado genes.</title>
        <authorList>
            <person name="Nath O."/>
            <person name="Fletcher S.J."/>
            <person name="Hayward A."/>
            <person name="Shaw L.M."/>
            <person name="Masouleh A.K."/>
            <person name="Furtado A."/>
            <person name="Henry R.J."/>
            <person name="Mitter N."/>
        </authorList>
    </citation>
    <scope>NUCLEOTIDE SEQUENCE [LARGE SCALE GENOMIC DNA]</scope>
    <source>
        <strain evidence="2">cv. Hass</strain>
    </source>
</reference>